<keyword evidence="1" id="KW-0472">Membrane</keyword>
<dbReference type="RefSeq" id="WP_253533403.1">
    <property type="nucleotide sequence ID" value="NZ_JAMZEL010000026.1"/>
</dbReference>
<feature type="transmembrane region" description="Helical" evidence="1">
    <location>
        <begin position="159"/>
        <end position="180"/>
    </location>
</feature>
<accession>A0ABT1G1A8</accession>
<feature type="transmembrane region" description="Helical" evidence="1">
    <location>
        <begin position="280"/>
        <end position="300"/>
    </location>
</feature>
<reference evidence="2 3" key="1">
    <citation type="submission" date="2022-06" db="EMBL/GenBank/DDBJ databases">
        <title>Runella sp. S5 genome sequencing.</title>
        <authorList>
            <person name="Park S."/>
        </authorList>
    </citation>
    <scope>NUCLEOTIDE SEQUENCE [LARGE SCALE GENOMIC DNA]</scope>
    <source>
        <strain evidence="2 3">S5</strain>
    </source>
</reference>
<keyword evidence="3" id="KW-1185">Reference proteome</keyword>
<gene>
    <name evidence="2" type="ORF">NCI00_28955</name>
</gene>
<feature type="transmembrane region" description="Helical" evidence="1">
    <location>
        <begin position="254"/>
        <end position="274"/>
    </location>
</feature>
<proteinExistence type="predicted"/>
<dbReference type="Proteomes" id="UP001204772">
    <property type="component" value="Unassembled WGS sequence"/>
</dbReference>
<name>A0ABT1G1A8_9BACT</name>
<keyword evidence="1" id="KW-0812">Transmembrane</keyword>
<evidence type="ECO:0000313" key="3">
    <source>
        <dbReference type="Proteomes" id="UP001204772"/>
    </source>
</evidence>
<organism evidence="2 3">
    <name type="scientific">Runella salmonicolor</name>
    <dbReference type="NCBI Taxonomy" id="2950278"/>
    <lineage>
        <taxon>Bacteria</taxon>
        <taxon>Pseudomonadati</taxon>
        <taxon>Bacteroidota</taxon>
        <taxon>Cytophagia</taxon>
        <taxon>Cytophagales</taxon>
        <taxon>Spirosomataceae</taxon>
        <taxon>Runella</taxon>
    </lineage>
</organism>
<feature type="transmembrane region" description="Helical" evidence="1">
    <location>
        <begin position="226"/>
        <end position="247"/>
    </location>
</feature>
<evidence type="ECO:0008006" key="4">
    <source>
        <dbReference type="Google" id="ProtNLM"/>
    </source>
</evidence>
<feature type="transmembrane region" description="Helical" evidence="1">
    <location>
        <begin position="96"/>
        <end position="114"/>
    </location>
</feature>
<feature type="transmembrane region" description="Helical" evidence="1">
    <location>
        <begin position="20"/>
        <end position="38"/>
    </location>
</feature>
<dbReference type="EMBL" id="JAMZEL010000026">
    <property type="protein sequence ID" value="MCP1386507.1"/>
    <property type="molecule type" value="Genomic_DNA"/>
</dbReference>
<evidence type="ECO:0000313" key="2">
    <source>
        <dbReference type="EMBL" id="MCP1386507.1"/>
    </source>
</evidence>
<comment type="caution">
    <text evidence="2">The sequence shown here is derived from an EMBL/GenBank/DDBJ whole genome shotgun (WGS) entry which is preliminary data.</text>
</comment>
<sequence>MKKRLLNFWFDTAPAERLAAFRIGLGLFSLGYILPRIGMYRQIARQGADLFEPVGVFGGFSTPMNAGMFDALLFLTLAANIAFLLGWHFRQTGPAFGVFLLALLCYRNSWSMIFHNDNVLVWHALVVGFTPAADAYSLDAHRRGRVGSLLLGSSARWQYGWTLKLLMAIATTPYLLSGIAKLAGPAGLDWMTGEIMRDQVATDTLRKIVLGTSSSDMIFGLYNLPWLFSGFALMTMIVELGAPFALIKPKIAMTWAVMAILMHIGILLVMNITFRYQLTGAMFACFFPLEYPIGFLSNLFKRRGKQLVS</sequence>
<evidence type="ECO:0000256" key="1">
    <source>
        <dbReference type="SAM" id="Phobius"/>
    </source>
</evidence>
<keyword evidence="1" id="KW-1133">Transmembrane helix</keyword>
<feature type="transmembrane region" description="Helical" evidence="1">
    <location>
        <begin position="120"/>
        <end position="138"/>
    </location>
</feature>
<protein>
    <recommendedName>
        <fullName evidence="4">HTTM domain-containing protein</fullName>
    </recommendedName>
</protein>
<feature type="transmembrane region" description="Helical" evidence="1">
    <location>
        <begin position="71"/>
        <end position="89"/>
    </location>
</feature>